<dbReference type="Gene3D" id="1.10.510.10">
    <property type="entry name" value="Transferase(Phosphotransferase) domain 1"/>
    <property type="match status" value="1"/>
</dbReference>
<reference evidence="3 4" key="1">
    <citation type="submission" date="2024-02" db="EMBL/GenBank/DDBJ databases">
        <title>A draft genome for the cacao thread blight pathogen Marasmius crinis-equi.</title>
        <authorList>
            <person name="Cohen S.P."/>
            <person name="Baruah I.K."/>
            <person name="Amoako-Attah I."/>
            <person name="Bukari Y."/>
            <person name="Meinhardt L.W."/>
            <person name="Bailey B.A."/>
        </authorList>
    </citation>
    <scope>NUCLEOTIDE SEQUENCE [LARGE SCALE GENOMIC DNA]</scope>
    <source>
        <strain evidence="3 4">GH-76</strain>
    </source>
</reference>
<proteinExistence type="predicted"/>
<dbReference type="CDD" id="cd00180">
    <property type="entry name" value="PKc"/>
    <property type="match status" value="1"/>
</dbReference>
<dbReference type="PROSITE" id="PS50011">
    <property type="entry name" value="PROTEIN_KINASE_DOM"/>
    <property type="match status" value="1"/>
</dbReference>
<evidence type="ECO:0000313" key="3">
    <source>
        <dbReference type="EMBL" id="KAL0565542.1"/>
    </source>
</evidence>
<feature type="region of interest" description="Disordered" evidence="1">
    <location>
        <begin position="167"/>
        <end position="207"/>
    </location>
</feature>
<accession>A0ABR3ERR5</accession>
<dbReference type="PANTHER" id="PTHR44167">
    <property type="entry name" value="OVARIAN-SPECIFIC SERINE/THREONINE-PROTEIN KINASE LOK-RELATED"/>
    <property type="match status" value="1"/>
</dbReference>
<dbReference type="InterPro" id="IPR011009">
    <property type="entry name" value="Kinase-like_dom_sf"/>
</dbReference>
<sequence length="500" mass="55468">MSDVDLELRQQAVVLNTNTIIPVLIEFRETETVLENDGPKPAHIVTTVDHSDCSSVRGESNCASAKRGLVASSEEEESDYQQSREVLLPSESSSQKPRLLPPTLQSVSEQFEHAQHFAIGDSTNLSTVHGDEEAKFEQVSKILGYEVRTTGLDSFIVIHQENMSLVKEDASSSCSSSTSVRSEKESTEQSKPSPPPSPPIYNPPRHPTSIFSFPTPTSYSAPPNPTFNLAPCAHGLASELFKCIVKKPDVVQLEINGEMQSNSSDVTIQFLAELRVYTTVTRHRNICAFLGSLENVGMVLEYIDGRTLYDVIVESEHTPLSKAKKIDYHNQLLDGLAHLHSFGLSHGDLSLLNIQVTHSSDTIKLLDFGRSVSANSRYTSPDDEPIDPFPTLATRKSLACPLPSAKTEQIHPGERPFCAPEILRGECQDALLADAYSFGVILVCLDRETSVDMRPWEQRKDMLPKDIFVGCELSEERAREYLKKWNAPRKRLAKEDMISS</sequence>
<feature type="region of interest" description="Disordered" evidence="1">
    <location>
        <begin position="64"/>
        <end position="100"/>
    </location>
</feature>
<dbReference type="Proteomes" id="UP001465976">
    <property type="component" value="Unassembled WGS sequence"/>
</dbReference>
<organism evidence="3 4">
    <name type="scientific">Marasmius crinis-equi</name>
    <dbReference type="NCBI Taxonomy" id="585013"/>
    <lineage>
        <taxon>Eukaryota</taxon>
        <taxon>Fungi</taxon>
        <taxon>Dikarya</taxon>
        <taxon>Basidiomycota</taxon>
        <taxon>Agaricomycotina</taxon>
        <taxon>Agaricomycetes</taxon>
        <taxon>Agaricomycetidae</taxon>
        <taxon>Agaricales</taxon>
        <taxon>Marasmiineae</taxon>
        <taxon>Marasmiaceae</taxon>
        <taxon>Marasmius</taxon>
    </lineage>
</organism>
<feature type="compositionally biased region" description="Pro residues" evidence="1">
    <location>
        <begin position="192"/>
        <end position="206"/>
    </location>
</feature>
<comment type="caution">
    <text evidence="3">The sequence shown here is derived from an EMBL/GenBank/DDBJ whole genome shotgun (WGS) entry which is preliminary data.</text>
</comment>
<feature type="compositionally biased region" description="Polar residues" evidence="1">
    <location>
        <begin position="80"/>
        <end position="96"/>
    </location>
</feature>
<dbReference type="InterPro" id="IPR000719">
    <property type="entry name" value="Prot_kinase_dom"/>
</dbReference>
<dbReference type="Pfam" id="PF00069">
    <property type="entry name" value="Pkinase"/>
    <property type="match status" value="1"/>
</dbReference>
<evidence type="ECO:0000259" key="2">
    <source>
        <dbReference type="PROSITE" id="PS50011"/>
    </source>
</evidence>
<keyword evidence="4" id="KW-1185">Reference proteome</keyword>
<feature type="compositionally biased region" description="Low complexity" evidence="1">
    <location>
        <begin position="171"/>
        <end position="180"/>
    </location>
</feature>
<protein>
    <recommendedName>
        <fullName evidence="2">Protein kinase domain-containing protein</fullName>
    </recommendedName>
</protein>
<dbReference type="PANTHER" id="PTHR44167:SF24">
    <property type="entry name" value="SERINE_THREONINE-PROTEIN KINASE CHK2"/>
    <property type="match status" value="1"/>
</dbReference>
<evidence type="ECO:0000256" key="1">
    <source>
        <dbReference type="SAM" id="MobiDB-lite"/>
    </source>
</evidence>
<feature type="domain" description="Protein kinase" evidence="2">
    <location>
        <begin position="226"/>
        <end position="500"/>
    </location>
</feature>
<evidence type="ECO:0000313" key="4">
    <source>
        <dbReference type="Proteomes" id="UP001465976"/>
    </source>
</evidence>
<gene>
    <name evidence="3" type="ORF">V5O48_016481</name>
</gene>
<name>A0ABR3ERR5_9AGAR</name>
<dbReference type="EMBL" id="JBAHYK010002220">
    <property type="protein sequence ID" value="KAL0565542.1"/>
    <property type="molecule type" value="Genomic_DNA"/>
</dbReference>
<dbReference type="SUPFAM" id="SSF56112">
    <property type="entry name" value="Protein kinase-like (PK-like)"/>
    <property type="match status" value="1"/>
</dbReference>